<reference evidence="2 3" key="1">
    <citation type="journal article" date="2011" name="Science">
        <title>The ecoresponsive genome of Daphnia pulex.</title>
        <authorList>
            <person name="Colbourne J.K."/>
            <person name="Pfrender M.E."/>
            <person name="Gilbert D."/>
            <person name="Thomas W.K."/>
            <person name="Tucker A."/>
            <person name="Oakley T.H."/>
            <person name="Tokishita S."/>
            <person name="Aerts A."/>
            <person name="Arnold G.J."/>
            <person name="Basu M.K."/>
            <person name="Bauer D.J."/>
            <person name="Caceres C.E."/>
            <person name="Carmel L."/>
            <person name="Casola C."/>
            <person name="Choi J.H."/>
            <person name="Detter J.C."/>
            <person name="Dong Q."/>
            <person name="Dusheyko S."/>
            <person name="Eads B.D."/>
            <person name="Frohlich T."/>
            <person name="Geiler-Samerotte K.A."/>
            <person name="Gerlach D."/>
            <person name="Hatcher P."/>
            <person name="Jogdeo S."/>
            <person name="Krijgsveld J."/>
            <person name="Kriventseva E.V."/>
            <person name="Kultz D."/>
            <person name="Laforsch C."/>
            <person name="Lindquist E."/>
            <person name="Lopez J."/>
            <person name="Manak J.R."/>
            <person name="Muller J."/>
            <person name="Pangilinan J."/>
            <person name="Patwardhan R.P."/>
            <person name="Pitluck S."/>
            <person name="Pritham E.J."/>
            <person name="Rechtsteiner A."/>
            <person name="Rho M."/>
            <person name="Rogozin I.B."/>
            <person name="Sakarya O."/>
            <person name="Salamov A."/>
            <person name="Schaack S."/>
            <person name="Shapiro H."/>
            <person name="Shiga Y."/>
            <person name="Skalitzky C."/>
            <person name="Smith Z."/>
            <person name="Souvorov A."/>
            <person name="Sung W."/>
            <person name="Tang Z."/>
            <person name="Tsuchiya D."/>
            <person name="Tu H."/>
            <person name="Vos H."/>
            <person name="Wang M."/>
            <person name="Wolf Y.I."/>
            <person name="Yamagata H."/>
            <person name="Yamada T."/>
            <person name="Ye Y."/>
            <person name="Shaw J.R."/>
            <person name="Andrews J."/>
            <person name="Crease T.J."/>
            <person name="Tang H."/>
            <person name="Lucas S.M."/>
            <person name="Robertson H.M."/>
            <person name="Bork P."/>
            <person name="Koonin E.V."/>
            <person name="Zdobnov E.M."/>
            <person name="Grigoriev I.V."/>
            <person name="Lynch M."/>
            <person name="Boore J.L."/>
        </authorList>
    </citation>
    <scope>NUCLEOTIDE SEQUENCE [LARGE SCALE GENOMIC DNA]</scope>
</reference>
<accession>E9G381</accession>
<proteinExistence type="predicted"/>
<dbReference type="InParanoid" id="E9G381"/>
<evidence type="ECO:0000256" key="1">
    <source>
        <dbReference type="SAM" id="Coils"/>
    </source>
</evidence>
<dbReference type="EMBL" id="GL732531">
    <property type="protein sequence ID" value="EFX86034.1"/>
    <property type="molecule type" value="Genomic_DNA"/>
</dbReference>
<dbReference type="PhylomeDB" id="E9G381"/>
<protein>
    <submittedName>
        <fullName evidence="2">Uncharacterized protein</fullName>
    </submittedName>
</protein>
<sequence>MNEQVKTLLSWLPFLWDKKEVELESPEKENNLIDFGEQEVNGGPPPFFYNPYQQWHVPSSSHHDGFMPRPPPPSIIPPTSPGSFPNMMDRLEQLENRIEACERETLEFQAQLNEIKVETNDLYQNHSGPANPTEVEMDVYRKELQSNPIMPYTMPYHGNENWSPTCLSPPSATENPFTPYGYGGL</sequence>
<name>E9G381_DAPPU</name>
<dbReference type="AlphaFoldDB" id="E9G381"/>
<evidence type="ECO:0000313" key="2">
    <source>
        <dbReference type="EMBL" id="EFX86034.1"/>
    </source>
</evidence>
<dbReference type="HOGENOM" id="CLU_1462773_0_0_1"/>
<feature type="coiled-coil region" evidence="1">
    <location>
        <begin position="84"/>
        <end position="118"/>
    </location>
</feature>
<dbReference type="KEGG" id="dpx:DAPPUDRAFT_237172"/>
<keyword evidence="3" id="KW-1185">Reference proteome</keyword>
<gene>
    <name evidence="2" type="ORF">DAPPUDRAFT_237172</name>
</gene>
<evidence type="ECO:0000313" key="3">
    <source>
        <dbReference type="Proteomes" id="UP000000305"/>
    </source>
</evidence>
<keyword evidence="1" id="KW-0175">Coiled coil</keyword>
<organism evidence="2 3">
    <name type="scientific">Daphnia pulex</name>
    <name type="common">Water flea</name>
    <dbReference type="NCBI Taxonomy" id="6669"/>
    <lineage>
        <taxon>Eukaryota</taxon>
        <taxon>Metazoa</taxon>
        <taxon>Ecdysozoa</taxon>
        <taxon>Arthropoda</taxon>
        <taxon>Crustacea</taxon>
        <taxon>Branchiopoda</taxon>
        <taxon>Diplostraca</taxon>
        <taxon>Cladocera</taxon>
        <taxon>Anomopoda</taxon>
        <taxon>Daphniidae</taxon>
        <taxon>Daphnia</taxon>
    </lineage>
</organism>
<dbReference type="Proteomes" id="UP000000305">
    <property type="component" value="Unassembled WGS sequence"/>
</dbReference>